<keyword evidence="10" id="KW-1185">Reference proteome</keyword>
<keyword evidence="2 7" id="KW-0812">Transmembrane</keyword>
<gene>
    <name evidence="9" type="ORF">Q8A70_16315</name>
</gene>
<dbReference type="Pfam" id="PF04116">
    <property type="entry name" value="FA_hydroxylase"/>
    <property type="match status" value="1"/>
</dbReference>
<feature type="transmembrane region" description="Helical" evidence="7">
    <location>
        <begin position="6"/>
        <end position="27"/>
    </location>
</feature>
<sequence>MNVEPQTWLAFALVGKSILVIAWLIAVIVIENRWSAAVVPLRLAGYGFAWFARWGRNLGLFVLNAGLAPLLVLPVTFYAAAHPLWTRPVFLSFPYALPLDLLLLDLWIYWWHRANHELPLLWRFHEVHHRDEFLDATSAVRFHFIEVMLSAVVRAVVIFLLAIPLGAVLVFETLILLAAIFHHSNWRLPEAIEQRLSRVIITPSLHWVHHHKKQSDTDSIYGTILSGWDRLFHSGPQSRRRRDMPIGVEGEEEFGLLRLIALPFTRG</sequence>
<keyword evidence="5" id="KW-0443">Lipid metabolism</keyword>
<feature type="transmembrane region" description="Helical" evidence="7">
    <location>
        <begin position="58"/>
        <end position="81"/>
    </location>
</feature>
<evidence type="ECO:0000256" key="4">
    <source>
        <dbReference type="ARBA" id="ARBA00023002"/>
    </source>
</evidence>
<keyword evidence="6 7" id="KW-0472">Membrane</keyword>
<evidence type="ECO:0000256" key="7">
    <source>
        <dbReference type="SAM" id="Phobius"/>
    </source>
</evidence>
<dbReference type="RefSeq" id="WP_379957043.1">
    <property type="nucleotide sequence ID" value="NZ_JAUYVI010000005.1"/>
</dbReference>
<dbReference type="PANTHER" id="PTHR21624">
    <property type="entry name" value="STEROL DESATURASE-RELATED PROTEIN"/>
    <property type="match status" value="1"/>
</dbReference>
<evidence type="ECO:0000256" key="1">
    <source>
        <dbReference type="ARBA" id="ARBA00004127"/>
    </source>
</evidence>
<evidence type="ECO:0000256" key="6">
    <source>
        <dbReference type="ARBA" id="ARBA00023136"/>
    </source>
</evidence>
<name>A0ABU0YRK5_9PROT</name>
<organism evidence="9 10">
    <name type="scientific">Dongia sedimenti</name>
    <dbReference type="NCBI Taxonomy" id="3064282"/>
    <lineage>
        <taxon>Bacteria</taxon>
        <taxon>Pseudomonadati</taxon>
        <taxon>Pseudomonadota</taxon>
        <taxon>Alphaproteobacteria</taxon>
        <taxon>Rhodospirillales</taxon>
        <taxon>Dongiaceae</taxon>
        <taxon>Dongia</taxon>
    </lineage>
</organism>
<dbReference type="EMBL" id="JAUYVI010000005">
    <property type="protein sequence ID" value="MDQ7249253.1"/>
    <property type="molecule type" value="Genomic_DNA"/>
</dbReference>
<evidence type="ECO:0000256" key="2">
    <source>
        <dbReference type="ARBA" id="ARBA00022692"/>
    </source>
</evidence>
<evidence type="ECO:0000313" key="10">
    <source>
        <dbReference type="Proteomes" id="UP001230156"/>
    </source>
</evidence>
<evidence type="ECO:0000256" key="5">
    <source>
        <dbReference type="ARBA" id="ARBA00023098"/>
    </source>
</evidence>
<protein>
    <submittedName>
        <fullName evidence="9">Sterol desaturase family protein</fullName>
    </submittedName>
</protein>
<reference evidence="10" key="1">
    <citation type="submission" date="2023-08" db="EMBL/GenBank/DDBJ databases">
        <title>Rhodospirillaceae gen. nov., a novel taxon isolated from the Yangtze River Yuezi River estuary sludge.</title>
        <authorList>
            <person name="Ruan L."/>
        </authorList>
    </citation>
    <scope>NUCLEOTIDE SEQUENCE [LARGE SCALE GENOMIC DNA]</scope>
    <source>
        <strain evidence="10">R-7</strain>
    </source>
</reference>
<evidence type="ECO:0000259" key="8">
    <source>
        <dbReference type="Pfam" id="PF04116"/>
    </source>
</evidence>
<feature type="domain" description="Fatty acid hydroxylase" evidence="8">
    <location>
        <begin position="101"/>
        <end position="233"/>
    </location>
</feature>
<accession>A0ABU0YRK5</accession>
<comment type="caution">
    <text evidence="9">The sequence shown here is derived from an EMBL/GenBank/DDBJ whole genome shotgun (WGS) entry which is preliminary data.</text>
</comment>
<comment type="subcellular location">
    <subcellularLocation>
        <location evidence="1">Endomembrane system</location>
        <topology evidence="1">Multi-pass membrane protein</topology>
    </subcellularLocation>
</comment>
<feature type="transmembrane region" description="Helical" evidence="7">
    <location>
        <begin position="93"/>
        <end position="112"/>
    </location>
</feature>
<dbReference type="Proteomes" id="UP001230156">
    <property type="component" value="Unassembled WGS sequence"/>
</dbReference>
<dbReference type="PANTHER" id="PTHR21624:SF1">
    <property type="entry name" value="ALKYLGLYCEROL MONOOXYGENASE"/>
    <property type="match status" value="1"/>
</dbReference>
<proteinExistence type="predicted"/>
<keyword evidence="3 7" id="KW-1133">Transmembrane helix</keyword>
<dbReference type="InterPro" id="IPR006694">
    <property type="entry name" value="Fatty_acid_hydroxylase"/>
</dbReference>
<feature type="transmembrane region" description="Helical" evidence="7">
    <location>
        <begin position="156"/>
        <end position="181"/>
    </location>
</feature>
<dbReference type="InterPro" id="IPR051689">
    <property type="entry name" value="Sterol_desaturase/TMEM195"/>
</dbReference>
<evidence type="ECO:0000256" key="3">
    <source>
        <dbReference type="ARBA" id="ARBA00022989"/>
    </source>
</evidence>
<keyword evidence="4" id="KW-0560">Oxidoreductase</keyword>
<evidence type="ECO:0000313" key="9">
    <source>
        <dbReference type="EMBL" id="MDQ7249253.1"/>
    </source>
</evidence>